<dbReference type="EMBL" id="JAKMXF010000150">
    <property type="protein sequence ID" value="KAI6656256.1"/>
    <property type="molecule type" value="Genomic_DNA"/>
</dbReference>
<comment type="caution">
    <text evidence="1">The sequence shown here is derived from an EMBL/GenBank/DDBJ whole genome shotgun (WGS) entry which is preliminary data.</text>
</comment>
<organism evidence="1 2">
    <name type="scientific">Oopsacas minuta</name>
    <dbReference type="NCBI Taxonomy" id="111878"/>
    <lineage>
        <taxon>Eukaryota</taxon>
        <taxon>Metazoa</taxon>
        <taxon>Porifera</taxon>
        <taxon>Hexactinellida</taxon>
        <taxon>Hexasterophora</taxon>
        <taxon>Lyssacinosida</taxon>
        <taxon>Leucopsacidae</taxon>
        <taxon>Oopsacas</taxon>
    </lineage>
</organism>
<dbReference type="InterPro" id="IPR036397">
    <property type="entry name" value="RNaseH_sf"/>
</dbReference>
<proteinExistence type="predicted"/>
<name>A0AAV7K4Y8_9METZ</name>
<evidence type="ECO:0008006" key="3">
    <source>
        <dbReference type="Google" id="ProtNLM"/>
    </source>
</evidence>
<dbReference type="Proteomes" id="UP001165289">
    <property type="component" value="Unassembled WGS sequence"/>
</dbReference>
<dbReference type="Gene3D" id="3.30.420.10">
    <property type="entry name" value="Ribonuclease H-like superfamily/Ribonuclease H"/>
    <property type="match status" value="1"/>
</dbReference>
<evidence type="ECO:0000313" key="2">
    <source>
        <dbReference type="Proteomes" id="UP001165289"/>
    </source>
</evidence>
<dbReference type="GO" id="GO:0003676">
    <property type="term" value="F:nucleic acid binding"/>
    <property type="evidence" value="ECO:0007669"/>
    <property type="project" value="InterPro"/>
</dbReference>
<evidence type="ECO:0000313" key="1">
    <source>
        <dbReference type="EMBL" id="KAI6656256.1"/>
    </source>
</evidence>
<sequence length="102" mass="12147">MKMSKLHVYAGERAVSASEHCRQVVWENEDEVVDWPPQSPDLNLLENPWQILLKWAREQRNQPNSLTELREAISQEWEQLPLELVKGLSERLLRRMKNSERQ</sequence>
<accession>A0AAV7K4Y8</accession>
<keyword evidence="2" id="KW-1185">Reference proteome</keyword>
<gene>
    <name evidence="1" type="ORF">LOD99_11311</name>
</gene>
<reference evidence="1 2" key="1">
    <citation type="journal article" date="2023" name="BMC Biol.">
        <title>The compact genome of the sponge Oopsacas minuta (Hexactinellida) is lacking key metazoan core genes.</title>
        <authorList>
            <person name="Santini S."/>
            <person name="Schenkelaars Q."/>
            <person name="Jourda C."/>
            <person name="Duchesne M."/>
            <person name="Belahbib H."/>
            <person name="Rocher C."/>
            <person name="Selva M."/>
            <person name="Riesgo A."/>
            <person name="Vervoort M."/>
            <person name="Leys S.P."/>
            <person name="Kodjabachian L."/>
            <person name="Le Bivic A."/>
            <person name="Borchiellini C."/>
            <person name="Claverie J.M."/>
            <person name="Renard E."/>
        </authorList>
    </citation>
    <scope>NUCLEOTIDE SEQUENCE [LARGE SCALE GENOMIC DNA]</scope>
    <source>
        <strain evidence="1">SPO-2</strain>
    </source>
</reference>
<protein>
    <recommendedName>
        <fullName evidence="3">Tc1-like transposase DDE domain-containing protein</fullName>
    </recommendedName>
</protein>
<dbReference type="AlphaFoldDB" id="A0AAV7K4Y8"/>